<keyword evidence="2" id="KW-1185">Reference proteome</keyword>
<evidence type="ECO:0000313" key="1">
    <source>
        <dbReference type="EMBL" id="CAD7661791.1"/>
    </source>
</evidence>
<evidence type="ECO:0000313" key="2">
    <source>
        <dbReference type="Proteomes" id="UP000728032"/>
    </source>
</evidence>
<dbReference type="EMBL" id="CAJPVJ010025069">
    <property type="protein sequence ID" value="CAG2178927.1"/>
    <property type="molecule type" value="Genomic_DNA"/>
</dbReference>
<reference evidence="1" key="1">
    <citation type="submission" date="2020-11" db="EMBL/GenBank/DDBJ databases">
        <authorList>
            <person name="Tran Van P."/>
        </authorList>
    </citation>
    <scope>NUCLEOTIDE SEQUENCE</scope>
</reference>
<gene>
    <name evidence="1" type="ORF">ONB1V03_LOCUS18351</name>
</gene>
<proteinExistence type="predicted"/>
<protein>
    <submittedName>
        <fullName evidence="1">Uncharacterized protein</fullName>
    </submittedName>
</protein>
<dbReference type="Proteomes" id="UP000728032">
    <property type="component" value="Unassembled WGS sequence"/>
</dbReference>
<accession>A0A7R9ML30</accession>
<name>A0A7R9ML30_9ACAR</name>
<dbReference type="AlphaFoldDB" id="A0A7R9ML30"/>
<organism evidence="1">
    <name type="scientific">Oppiella nova</name>
    <dbReference type="NCBI Taxonomy" id="334625"/>
    <lineage>
        <taxon>Eukaryota</taxon>
        <taxon>Metazoa</taxon>
        <taxon>Ecdysozoa</taxon>
        <taxon>Arthropoda</taxon>
        <taxon>Chelicerata</taxon>
        <taxon>Arachnida</taxon>
        <taxon>Acari</taxon>
        <taxon>Acariformes</taxon>
        <taxon>Sarcoptiformes</taxon>
        <taxon>Oribatida</taxon>
        <taxon>Brachypylina</taxon>
        <taxon>Oppioidea</taxon>
        <taxon>Oppiidae</taxon>
        <taxon>Oppiella</taxon>
    </lineage>
</organism>
<sequence>MCHEIGSNVTQTHSYGRQTILDVNHVSASDGYLSSPAITVCHELSAFGANYNRKNAVIGSGVL</sequence>
<dbReference type="EMBL" id="OC939894">
    <property type="protein sequence ID" value="CAD7661791.1"/>
    <property type="molecule type" value="Genomic_DNA"/>
</dbReference>